<proteinExistence type="inferred from homology"/>
<dbReference type="PRINTS" id="PR00108">
    <property type="entry name" value="THYMDSNTHASE"/>
</dbReference>
<protein>
    <recommendedName>
        <fullName evidence="1 4">Thymidylate synthase</fullName>
        <shortName evidence="4">TS</shortName>
        <shortName evidence="4">TSase</shortName>
        <ecNumber evidence="1 4">2.1.1.45</ecNumber>
    </recommendedName>
</protein>
<comment type="function">
    <text evidence="4">Catalyzes the reductive methylation of 2'-deoxyuridine-5'-monophosphate (dUMP) to 2'-deoxythymidine-5'-monophosphate (dTMP) while utilizing 5,10-methylenetetrahydrofolate (mTHF) as the methyl donor and reductant in the reaction, yielding dihydrofolate (DHF) as a by-product. This enzymatic reaction provides an intracellular de novo source of dTMP, an essential precursor for DNA biosynthesis.</text>
</comment>
<reference evidence="6 7" key="1">
    <citation type="submission" date="2010-08" db="EMBL/GenBank/DDBJ databases">
        <authorList>
            <person name="Durkin A.S."/>
            <person name="Madupu R."/>
            <person name="Torralba M."/>
            <person name="Gillis M."/>
            <person name="Methe B."/>
            <person name="Sutton G."/>
            <person name="Nelson K.E."/>
        </authorList>
    </citation>
    <scope>NUCLEOTIDE SEQUENCE [LARGE SCALE GENOMIC DNA]</scope>
    <source>
        <strain evidence="6 7">PB189-T1-4</strain>
    </source>
</reference>
<dbReference type="HAMAP" id="MF_00008">
    <property type="entry name" value="Thymidy_synth_bact"/>
    <property type="match status" value="1"/>
</dbReference>
<dbReference type="Pfam" id="PF00303">
    <property type="entry name" value="Thymidylat_synt"/>
    <property type="match status" value="1"/>
</dbReference>
<keyword evidence="7" id="KW-1185">Reference proteome</keyword>
<dbReference type="GO" id="GO:0032259">
    <property type="term" value="P:methylation"/>
    <property type="evidence" value="ECO:0007669"/>
    <property type="project" value="UniProtKB-KW"/>
</dbReference>
<dbReference type="EC" id="2.1.1.45" evidence="1 4"/>
<evidence type="ECO:0000256" key="4">
    <source>
        <dbReference type="HAMAP-Rule" id="MF_00008"/>
    </source>
</evidence>
<keyword evidence="4" id="KW-0545">Nucleotide biosynthesis</keyword>
<dbReference type="SUPFAM" id="SSF55831">
    <property type="entry name" value="Thymidylate synthase/dCMP hydroxymethylase"/>
    <property type="match status" value="1"/>
</dbReference>
<dbReference type="InterPro" id="IPR023451">
    <property type="entry name" value="Thymidate_synth/dCMP_Mease_dom"/>
</dbReference>
<comment type="similarity">
    <text evidence="4">Belongs to the thymidylate synthase family. Bacterial-type ThyA subfamily.</text>
</comment>
<comment type="subunit">
    <text evidence="4">Homodimer.</text>
</comment>
<feature type="binding site" evidence="4">
    <location>
        <begin position="137"/>
        <end position="138"/>
    </location>
    <ligand>
        <name>dUMP</name>
        <dbReference type="ChEBI" id="CHEBI:246422"/>
        <note>ligand shared between dimeric partners</note>
    </ligand>
</feature>
<dbReference type="RefSeq" id="WP_006303500.1">
    <property type="nucleotide sequence ID" value="NZ_AEDQ01000003.1"/>
</dbReference>
<dbReference type="NCBIfam" id="TIGR03284">
    <property type="entry name" value="thym_sym"/>
    <property type="match status" value="1"/>
</dbReference>
<keyword evidence="2 4" id="KW-0489">Methyltransferase</keyword>
<comment type="catalytic activity">
    <reaction evidence="4">
        <text>dUMP + (6R)-5,10-methylene-5,6,7,8-tetrahydrofolate = 7,8-dihydrofolate + dTMP</text>
        <dbReference type="Rhea" id="RHEA:12104"/>
        <dbReference type="ChEBI" id="CHEBI:15636"/>
        <dbReference type="ChEBI" id="CHEBI:57451"/>
        <dbReference type="ChEBI" id="CHEBI:63528"/>
        <dbReference type="ChEBI" id="CHEBI:246422"/>
        <dbReference type="EC" id="2.1.1.45"/>
    </reaction>
</comment>
<evidence type="ECO:0000256" key="2">
    <source>
        <dbReference type="ARBA" id="ARBA00022603"/>
    </source>
</evidence>
<dbReference type="PANTHER" id="PTHR11548:SF1">
    <property type="entry name" value="THYMIDYLATE SYNTHASE 1"/>
    <property type="match status" value="1"/>
</dbReference>
<name>A0ABN0B1R7_9ACTN</name>
<feature type="binding site" description="in other chain" evidence="4">
    <location>
        <begin position="183"/>
        <end position="186"/>
    </location>
    <ligand>
        <name>dUMP</name>
        <dbReference type="ChEBI" id="CHEBI:246422"/>
        <note>ligand shared between dimeric partners</note>
    </ligand>
</feature>
<feature type="binding site" description="in other chain" evidence="4">
    <location>
        <begin position="224"/>
        <end position="226"/>
    </location>
    <ligand>
        <name>dUMP</name>
        <dbReference type="ChEBI" id="CHEBI:246422"/>
        <note>ligand shared between dimeric partners</note>
    </ligand>
</feature>
<evidence type="ECO:0000313" key="7">
    <source>
        <dbReference type="Proteomes" id="UP000004431"/>
    </source>
</evidence>
<dbReference type="Gene3D" id="3.30.572.10">
    <property type="entry name" value="Thymidylate synthase/dCMP hydroxymethylase domain"/>
    <property type="match status" value="1"/>
</dbReference>
<feature type="binding site" description="in other chain" evidence="4">
    <location>
        <position position="194"/>
    </location>
    <ligand>
        <name>dUMP</name>
        <dbReference type="ChEBI" id="CHEBI:246422"/>
        <note>ligand shared between dimeric partners</note>
    </ligand>
</feature>
<evidence type="ECO:0000313" key="6">
    <source>
        <dbReference type="EMBL" id="EFL44725.1"/>
    </source>
</evidence>
<accession>A0ABN0B1R7</accession>
<evidence type="ECO:0000256" key="3">
    <source>
        <dbReference type="ARBA" id="ARBA00022679"/>
    </source>
</evidence>
<organism evidence="6 7">
    <name type="scientific">Fannyhessea vaginae PB189-T1-4</name>
    <dbReference type="NCBI Taxonomy" id="866774"/>
    <lineage>
        <taxon>Bacteria</taxon>
        <taxon>Bacillati</taxon>
        <taxon>Actinomycetota</taxon>
        <taxon>Coriobacteriia</taxon>
        <taxon>Coriobacteriales</taxon>
        <taxon>Atopobiaceae</taxon>
        <taxon>Fannyhessea</taxon>
    </lineage>
</organism>
<feature type="binding site" evidence="4">
    <location>
        <position position="281"/>
    </location>
    <ligand>
        <name>(6R)-5,10-methylene-5,6,7,8-tetrahydrofolate</name>
        <dbReference type="ChEBI" id="CHEBI:15636"/>
    </ligand>
</feature>
<evidence type="ECO:0000256" key="1">
    <source>
        <dbReference type="ARBA" id="ARBA00011947"/>
    </source>
</evidence>
<feature type="binding site" evidence="4">
    <location>
        <position position="186"/>
    </location>
    <ligand>
        <name>(6R)-5,10-methylene-5,6,7,8-tetrahydrofolate</name>
        <dbReference type="ChEBI" id="CHEBI:15636"/>
    </ligand>
</feature>
<keyword evidence="3 4" id="KW-0808">Transferase</keyword>
<dbReference type="InterPro" id="IPR036926">
    <property type="entry name" value="Thymidate_synth/dCMP_Mease_sf"/>
</dbReference>
<comment type="caution">
    <text evidence="6">The sequence shown here is derived from an EMBL/GenBank/DDBJ whole genome shotgun (WGS) entry which is preliminary data.</text>
</comment>
<feature type="domain" description="Thymidylate synthase/dCMP hydroxymethylase" evidence="5">
    <location>
        <begin position="8"/>
        <end position="276"/>
    </location>
</feature>
<dbReference type="PANTHER" id="PTHR11548">
    <property type="entry name" value="THYMIDYLATE SYNTHASE 1"/>
    <property type="match status" value="1"/>
</dbReference>
<sequence length="282" mass="32428">MSRADGIFKTMCQNIIEHGTSTEGQKVRPHWEDGTPAYTIKQFGVCNRYDLRQEFPALTLRRTAIKSAVDEILWIYQKKSNNIHDLKSHIWDSWADETGSIGKAYGYQIAQVSHYPEGDMDQMDRVLFDLTHNPYSRRIITSMYTFSDLSEMHLYPCAYNVIYNVTKTPNEAKPTLNMLLVQRSQDILAANNWNVCQYAVLLMMVAQATNMIPGELVHMIADAHIYDRHIPVVKELISRKEYPAPQVRLNPAITNFYDFTPDDVIVENYEHGPQVTNIPIAI</sequence>
<gene>
    <name evidence="4 6" type="primary">thyA</name>
    <name evidence="6" type="ORF">HMPREF9248_0776</name>
</gene>
<keyword evidence="4" id="KW-0963">Cytoplasm</keyword>
<dbReference type="InterPro" id="IPR000398">
    <property type="entry name" value="Thymidylate_synthase"/>
</dbReference>
<dbReference type="GO" id="GO:0004799">
    <property type="term" value="F:thymidylate synthase activity"/>
    <property type="evidence" value="ECO:0007669"/>
    <property type="project" value="UniProtKB-EC"/>
</dbReference>
<dbReference type="Proteomes" id="UP000004431">
    <property type="component" value="Unassembled WGS sequence"/>
</dbReference>
<comment type="subcellular location">
    <subcellularLocation>
        <location evidence="4">Cytoplasm</location>
    </subcellularLocation>
</comment>
<dbReference type="CDD" id="cd00351">
    <property type="entry name" value="TS_Pyrimidine_HMase"/>
    <property type="match status" value="1"/>
</dbReference>
<comment type="caution">
    <text evidence="4">Lacks conserved residue(s) required for the propagation of feature annotation.</text>
</comment>
<dbReference type="EMBL" id="AEDQ01000003">
    <property type="protein sequence ID" value="EFL44725.1"/>
    <property type="molecule type" value="Genomic_DNA"/>
</dbReference>
<feature type="active site" description="Nucleophile" evidence="4">
    <location>
        <position position="157"/>
    </location>
</feature>
<evidence type="ECO:0000259" key="5">
    <source>
        <dbReference type="Pfam" id="PF00303"/>
    </source>
</evidence>
<comment type="pathway">
    <text evidence="4">Pyrimidine metabolism; dTTP biosynthesis.</text>
</comment>
<dbReference type="InterPro" id="IPR045097">
    <property type="entry name" value="Thymidate_synth/dCMP_Mease"/>
</dbReference>